<dbReference type="AlphaFoldDB" id="A0A9W7CEW6"/>
<dbReference type="EMBL" id="BRXW01000108">
    <property type="protein sequence ID" value="GMI07032.1"/>
    <property type="molecule type" value="Genomic_DNA"/>
</dbReference>
<accession>A0A9W7CEW6</accession>
<proteinExistence type="predicted"/>
<gene>
    <name evidence="1" type="ORF">TrLO_g3400</name>
</gene>
<keyword evidence="2" id="KW-1185">Reference proteome</keyword>
<reference evidence="2" key="1">
    <citation type="journal article" date="2023" name="Commun. Biol.">
        <title>Genome analysis of Parmales, the sister group of diatoms, reveals the evolutionary specialization of diatoms from phago-mixotrophs to photoautotrophs.</title>
        <authorList>
            <person name="Ban H."/>
            <person name="Sato S."/>
            <person name="Yoshikawa S."/>
            <person name="Yamada K."/>
            <person name="Nakamura Y."/>
            <person name="Ichinomiya M."/>
            <person name="Sato N."/>
            <person name="Blanc-Mathieu R."/>
            <person name="Endo H."/>
            <person name="Kuwata A."/>
            <person name="Ogata H."/>
        </authorList>
    </citation>
    <scope>NUCLEOTIDE SEQUENCE [LARGE SCALE GENOMIC DNA]</scope>
    <source>
        <strain evidence="2">NIES 3700</strain>
    </source>
</reference>
<dbReference type="OrthoDB" id="38045at2759"/>
<sequence length="67" mass="7339">MRDRWIPYPFQNNITCLDVPDQSKCLTGLVGADVDKAITNVLNKTVAGGWGPNVIFRFPKEGGTGVF</sequence>
<organism evidence="1 2">
    <name type="scientific">Triparma laevis f. longispina</name>
    <dbReference type="NCBI Taxonomy" id="1714387"/>
    <lineage>
        <taxon>Eukaryota</taxon>
        <taxon>Sar</taxon>
        <taxon>Stramenopiles</taxon>
        <taxon>Ochrophyta</taxon>
        <taxon>Bolidophyceae</taxon>
        <taxon>Parmales</taxon>
        <taxon>Triparmaceae</taxon>
        <taxon>Triparma</taxon>
    </lineage>
</organism>
<evidence type="ECO:0000313" key="1">
    <source>
        <dbReference type="EMBL" id="GMI07032.1"/>
    </source>
</evidence>
<name>A0A9W7CEW6_9STRA</name>
<evidence type="ECO:0000313" key="2">
    <source>
        <dbReference type="Proteomes" id="UP001165122"/>
    </source>
</evidence>
<dbReference type="Proteomes" id="UP001165122">
    <property type="component" value="Unassembled WGS sequence"/>
</dbReference>
<protein>
    <submittedName>
        <fullName evidence="1">Uncharacterized protein</fullName>
    </submittedName>
</protein>
<comment type="caution">
    <text evidence="1">The sequence shown here is derived from an EMBL/GenBank/DDBJ whole genome shotgun (WGS) entry which is preliminary data.</text>
</comment>